<dbReference type="RefSeq" id="WP_049664922.1">
    <property type="nucleotide sequence ID" value="NZ_LFXJ01000005.1"/>
</dbReference>
<dbReference type="Pfam" id="PF00144">
    <property type="entry name" value="Beta-lactamase"/>
    <property type="match status" value="1"/>
</dbReference>
<dbReference type="InterPro" id="IPR050491">
    <property type="entry name" value="AmpC-like"/>
</dbReference>
<accession>A0A0K9FCP7</accession>
<organism evidence="4 5">
    <name type="scientific">Lysinibacillus xylanilyticus</name>
    <dbReference type="NCBI Taxonomy" id="582475"/>
    <lineage>
        <taxon>Bacteria</taxon>
        <taxon>Bacillati</taxon>
        <taxon>Bacillota</taxon>
        <taxon>Bacilli</taxon>
        <taxon>Bacillales</taxon>
        <taxon>Bacillaceae</taxon>
        <taxon>Lysinibacillus</taxon>
    </lineage>
</organism>
<evidence type="ECO:0000313" key="5">
    <source>
        <dbReference type="Proteomes" id="UP000037326"/>
    </source>
</evidence>
<name>A0A0K9FCP7_9BACI</name>
<sequence>MKPSLKIYMLIIAMIVAFYSLTPTIVNADSTEKIQKIDQFVKEHKEISKIPGISVVIVEKGKTVYERCFGYADVSSKTPVTSDTLFELGSTSKAFTGLAILKLEKEGLLKRSDDVQKYLPWLKLKYNGEPQAITINQLLHHTSGIPSSTISNIPKSNERNALELTVKKLLDQPLNRQPGSSFEYATLNYDVLGLIIEKVSKQPFDMYIKQQILEPINMKDSFVGLHQVKSNEMASGYKIGLMREQNYTPPIYRGNVPAGYIISNSNDIAKWLKLQLGNSQIYSIDKKIIQESHIPDQSVEPFDKDTYYASGWGVMERDKKQYLFHAGENPTFTSYFIMQPDEQLGVAILSNMNSSYTTAIGQGVMDLWEGKTVDTIHSDNLQNLDKIVSLLCVIVVGFGMFLSILLLTTLSKIVKKQRIKVTLNMKRTLLLFIHLLSVAIIFALITMLPEILAGGSNWEFAKVWGPTSITVLFYSVIVSGVIYCLLGLVKIFTKKQNELKV</sequence>
<proteinExistence type="predicted"/>
<feature type="chain" id="PRO_5030009999" evidence="2">
    <location>
        <begin position="29"/>
        <end position="501"/>
    </location>
</feature>
<dbReference type="Gene3D" id="3.40.710.10">
    <property type="entry name" value="DD-peptidase/beta-lactamase superfamily"/>
    <property type="match status" value="1"/>
</dbReference>
<evidence type="ECO:0000259" key="3">
    <source>
        <dbReference type="Pfam" id="PF00144"/>
    </source>
</evidence>
<feature type="transmembrane region" description="Helical" evidence="1">
    <location>
        <begin position="387"/>
        <end position="408"/>
    </location>
</feature>
<dbReference type="InterPro" id="IPR001466">
    <property type="entry name" value="Beta-lactam-related"/>
</dbReference>
<protein>
    <submittedName>
        <fullName evidence="4">Beta-lactamase</fullName>
    </submittedName>
</protein>
<dbReference type="OrthoDB" id="846150at2"/>
<evidence type="ECO:0000313" key="4">
    <source>
        <dbReference type="EMBL" id="KMY31977.1"/>
    </source>
</evidence>
<evidence type="ECO:0000256" key="1">
    <source>
        <dbReference type="SAM" id="Phobius"/>
    </source>
</evidence>
<dbReference type="EMBL" id="LFXJ01000005">
    <property type="protein sequence ID" value="KMY31977.1"/>
    <property type="molecule type" value="Genomic_DNA"/>
</dbReference>
<keyword evidence="1" id="KW-1133">Transmembrane helix</keyword>
<dbReference type="PANTHER" id="PTHR46825:SF9">
    <property type="entry name" value="BETA-LACTAMASE-RELATED DOMAIN-CONTAINING PROTEIN"/>
    <property type="match status" value="1"/>
</dbReference>
<comment type="caution">
    <text evidence="4">The sequence shown here is derived from an EMBL/GenBank/DDBJ whole genome shotgun (WGS) entry which is preliminary data.</text>
</comment>
<feature type="domain" description="Beta-lactamase-related" evidence="3">
    <location>
        <begin position="37"/>
        <end position="355"/>
    </location>
</feature>
<dbReference type="GeneID" id="96598077"/>
<dbReference type="Proteomes" id="UP000037326">
    <property type="component" value="Unassembled WGS sequence"/>
</dbReference>
<feature type="transmembrane region" description="Helical" evidence="1">
    <location>
        <begin position="472"/>
        <end position="492"/>
    </location>
</feature>
<dbReference type="PANTHER" id="PTHR46825">
    <property type="entry name" value="D-ALANYL-D-ALANINE-CARBOXYPEPTIDASE/ENDOPEPTIDASE AMPH"/>
    <property type="match status" value="1"/>
</dbReference>
<keyword evidence="2" id="KW-0732">Signal</keyword>
<evidence type="ECO:0000256" key="2">
    <source>
        <dbReference type="SAM" id="SignalP"/>
    </source>
</evidence>
<gene>
    <name evidence="4" type="ORF">ACZ11_07300</name>
</gene>
<keyword evidence="1" id="KW-0472">Membrane</keyword>
<dbReference type="SUPFAM" id="SSF56601">
    <property type="entry name" value="beta-lactamase/transpeptidase-like"/>
    <property type="match status" value="1"/>
</dbReference>
<dbReference type="PATRIC" id="fig|582475.4.peg.960"/>
<feature type="signal peptide" evidence="2">
    <location>
        <begin position="1"/>
        <end position="28"/>
    </location>
</feature>
<keyword evidence="1" id="KW-0812">Transmembrane</keyword>
<dbReference type="AlphaFoldDB" id="A0A0K9FCP7"/>
<feature type="transmembrane region" description="Helical" evidence="1">
    <location>
        <begin position="429"/>
        <end position="452"/>
    </location>
</feature>
<dbReference type="InterPro" id="IPR012338">
    <property type="entry name" value="Beta-lactam/transpept-like"/>
</dbReference>
<reference evidence="5" key="1">
    <citation type="submission" date="2015-07" db="EMBL/GenBank/DDBJ databases">
        <authorList>
            <consortium name="Consortium for Microbial Forensics and Genomics (microFORGE)"/>
            <person name="Knight B.M."/>
            <person name="Roberts D.P."/>
            <person name="Lin D."/>
            <person name="Hari K."/>
            <person name="Fletcher J."/>
            <person name="Melcher U."/>
            <person name="Blagden T."/>
            <person name="Winegar R.A."/>
        </authorList>
    </citation>
    <scope>NUCLEOTIDE SEQUENCE [LARGE SCALE GENOMIC DNA]</scope>
    <source>
        <strain evidence="5">DSM 23493</strain>
    </source>
</reference>